<comment type="caution">
    <text evidence="1">The sequence shown here is derived from an EMBL/GenBank/DDBJ whole genome shotgun (WGS) entry which is preliminary data.</text>
</comment>
<reference evidence="2" key="1">
    <citation type="journal article" date="2023" name="G3 (Bethesda)">
        <title>Genome assembly and association tests identify interacting loci associated with vigor, precocity, and sex in interspecific pistachio rootstocks.</title>
        <authorList>
            <person name="Palmer W."/>
            <person name="Jacygrad E."/>
            <person name="Sagayaradj S."/>
            <person name="Cavanaugh K."/>
            <person name="Han R."/>
            <person name="Bertier L."/>
            <person name="Beede B."/>
            <person name="Kafkas S."/>
            <person name="Golino D."/>
            <person name="Preece J."/>
            <person name="Michelmore R."/>
        </authorList>
    </citation>
    <scope>NUCLEOTIDE SEQUENCE [LARGE SCALE GENOMIC DNA]</scope>
</reference>
<sequence length="322" mass="34650">MDTFNNAIQEASLVYIASHHDGPAKGEATKSCRGRKHASNKAGTSQKKKPQRGMGVAQLESLRMQEITLKKMAEMPPLNLHRLQHQHYYSPHHMPLMEPIPSVPVLHGATNYGVSVLGGVGGGSLLGLDQTAVMIQSAGNGSGSGHHNPDFTASQLSFVETSNELSSIPKIQPQWALASERCDICSKKKRFHGQNTGFNGMNTSDIHGSHQQNNINFNGGLSAFGARAARSALYASHDLNQQQGVEVKTIHKNGSSRDRNVLMEYEFFPGKDAKSTSSKELELMPTEASVAVVGGEASCFTSTVYGVNASSNSVDLSLKLSY</sequence>
<proteinExistence type="predicted"/>
<organism evidence="1 2">
    <name type="scientific">Pistacia integerrima</name>
    <dbReference type="NCBI Taxonomy" id="434235"/>
    <lineage>
        <taxon>Eukaryota</taxon>
        <taxon>Viridiplantae</taxon>
        <taxon>Streptophyta</taxon>
        <taxon>Embryophyta</taxon>
        <taxon>Tracheophyta</taxon>
        <taxon>Spermatophyta</taxon>
        <taxon>Magnoliopsida</taxon>
        <taxon>eudicotyledons</taxon>
        <taxon>Gunneridae</taxon>
        <taxon>Pentapetalae</taxon>
        <taxon>rosids</taxon>
        <taxon>malvids</taxon>
        <taxon>Sapindales</taxon>
        <taxon>Anacardiaceae</taxon>
        <taxon>Pistacia</taxon>
    </lineage>
</organism>
<evidence type="ECO:0000313" key="1">
    <source>
        <dbReference type="EMBL" id="KAJ0045319.1"/>
    </source>
</evidence>
<accession>A0ACC0Z4S7</accession>
<dbReference type="Proteomes" id="UP001163603">
    <property type="component" value="Chromosome 3"/>
</dbReference>
<gene>
    <name evidence="1" type="ORF">Pint_04401</name>
</gene>
<keyword evidence="2" id="KW-1185">Reference proteome</keyword>
<name>A0ACC0Z4S7_9ROSI</name>
<dbReference type="EMBL" id="CM047738">
    <property type="protein sequence ID" value="KAJ0045319.1"/>
    <property type="molecule type" value="Genomic_DNA"/>
</dbReference>
<protein>
    <submittedName>
        <fullName evidence="1">Uncharacterized protein</fullName>
    </submittedName>
</protein>
<evidence type="ECO:0000313" key="2">
    <source>
        <dbReference type="Proteomes" id="UP001163603"/>
    </source>
</evidence>